<dbReference type="InterPro" id="IPR032710">
    <property type="entry name" value="NTF2-like_dom_sf"/>
</dbReference>
<keyword evidence="3" id="KW-1185">Reference proteome</keyword>
<dbReference type="Proteomes" id="UP001595765">
    <property type="component" value="Unassembled WGS sequence"/>
</dbReference>
<accession>A0ABV8HIS1</accession>
<dbReference type="Pfam" id="PF17775">
    <property type="entry name" value="YchJ_M-like"/>
    <property type="match status" value="1"/>
</dbReference>
<name>A0ABV8HIS1_9ACTN</name>
<dbReference type="EMBL" id="JBHSBB010000009">
    <property type="protein sequence ID" value="MFC4031928.1"/>
    <property type="molecule type" value="Genomic_DNA"/>
</dbReference>
<dbReference type="Gene3D" id="3.10.450.50">
    <property type="match status" value="1"/>
</dbReference>
<dbReference type="RefSeq" id="WP_386428449.1">
    <property type="nucleotide sequence ID" value="NZ_JBHSBB010000009.1"/>
</dbReference>
<dbReference type="InterPro" id="IPR048469">
    <property type="entry name" value="YchJ-like_M"/>
</dbReference>
<sequence>MSRKRSRTPGPAAYSPTASCPCGLPASYGECCGAFHAGRAAAPTAERLMRSRYSAFAVGDAGYLLRTWSAGTRPPSLSLDPEVRWTGLDVIGATGGTAFHSEGTVEFRAHYRLGPGTGEQRENSAFSREDGAWVYVGEAG</sequence>
<comment type="caution">
    <text evidence="2">The sequence shown here is derived from an EMBL/GenBank/DDBJ whole genome shotgun (WGS) entry which is preliminary data.</text>
</comment>
<feature type="domain" description="YchJ-like middle NTF2-like" evidence="1">
    <location>
        <begin position="44"/>
        <end position="136"/>
    </location>
</feature>
<protein>
    <submittedName>
        <fullName evidence="2">YchJ family protein</fullName>
    </submittedName>
</protein>
<evidence type="ECO:0000259" key="1">
    <source>
        <dbReference type="Pfam" id="PF17775"/>
    </source>
</evidence>
<reference evidence="3" key="1">
    <citation type="journal article" date="2019" name="Int. J. Syst. Evol. Microbiol.">
        <title>The Global Catalogue of Microorganisms (GCM) 10K type strain sequencing project: providing services to taxonomists for standard genome sequencing and annotation.</title>
        <authorList>
            <consortium name="The Broad Institute Genomics Platform"/>
            <consortium name="The Broad Institute Genome Sequencing Center for Infectious Disease"/>
            <person name="Wu L."/>
            <person name="Ma J."/>
        </authorList>
    </citation>
    <scope>NUCLEOTIDE SEQUENCE [LARGE SCALE GENOMIC DNA]</scope>
    <source>
        <strain evidence="3">CGMCC 4.7237</strain>
    </source>
</reference>
<dbReference type="SUPFAM" id="SSF54427">
    <property type="entry name" value="NTF2-like"/>
    <property type="match status" value="1"/>
</dbReference>
<gene>
    <name evidence="2" type="ORF">ACFO3J_10590</name>
</gene>
<evidence type="ECO:0000313" key="3">
    <source>
        <dbReference type="Proteomes" id="UP001595765"/>
    </source>
</evidence>
<evidence type="ECO:0000313" key="2">
    <source>
        <dbReference type="EMBL" id="MFC4031928.1"/>
    </source>
</evidence>
<proteinExistence type="predicted"/>
<organism evidence="2 3">
    <name type="scientific">Streptomyces polygonati</name>
    <dbReference type="NCBI Taxonomy" id="1617087"/>
    <lineage>
        <taxon>Bacteria</taxon>
        <taxon>Bacillati</taxon>
        <taxon>Actinomycetota</taxon>
        <taxon>Actinomycetes</taxon>
        <taxon>Kitasatosporales</taxon>
        <taxon>Streptomycetaceae</taxon>
        <taxon>Streptomyces</taxon>
    </lineage>
</organism>